<comment type="caution">
    <text evidence="1">The sequence shown here is derived from an EMBL/GenBank/DDBJ whole genome shotgun (WGS) entry which is preliminary data.</text>
</comment>
<evidence type="ECO:0000313" key="1">
    <source>
        <dbReference type="EMBL" id="KKM05596.1"/>
    </source>
</evidence>
<protein>
    <submittedName>
        <fullName evidence="1">Uncharacterized protein</fullName>
    </submittedName>
</protein>
<dbReference type="AlphaFoldDB" id="A0A0F9JIJ9"/>
<name>A0A0F9JIJ9_9ZZZZ</name>
<organism evidence="1">
    <name type="scientific">marine sediment metagenome</name>
    <dbReference type="NCBI Taxonomy" id="412755"/>
    <lineage>
        <taxon>unclassified sequences</taxon>
        <taxon>metagenomes</taxon>
        <taxon>ecological metagenomes</taxon>
    </lineage>
</organism>
<proteinExistence type="predicted"/>
<reference evidence="1" key="1">
    <citation type="journal article" date="2015" name="Nature">
        <title>Complex archaea that bridge the gap between prokaryotes and eukaryotes.</title>
        <authorList>
            <person name="Spang A."/>
            <person name="Saw J.H."/>
            <person name="Jorgensen S.L."/>
            <person name="Zaremba-Niedzwiedzka K."/>
            <person name="Martijn J."/>
            <person name="Lind A.E."/>
            <person name="van Eijk R."/>
            <person name="Schleper C."/>
            <person name="Guy L."/>
            <person name="Ettema T.J."/>
        </authorList>
    </citation>
    <scope>NUCLEOTIDE SEQUENCE</scope>
</reference>
<dbReference type="EMBL" id="LAZR01016182">
    <property type="protein sequence ID" value="KKM05596.1"/>
    <property type="molecule type" value="Genomic_DNA"/>
</dbReference>
<accession>A0A0F9JIJ9</accession>
<sequence length="64" mass="7366">MKVKVYYRGLGWYSGRMKGDVLVYSAGKAKDPTEHPNVYLYMRDSSRDRVSKALDIEPELVLVL</sequence>
<gene>
    <name evidence="1" type="ORF">LCGC14_1752500</name>
</gene>